<dbReference type="InterPro" id="IPR043129">
    <property type="entry name" value="ATPase_NBD"/>
</dbReference>
<comment type="similarity">
    <text evidence="1">Belongs to the ROK (NagC/XylR) family.</text>
</comment>
<comment type="caution">
    <text evidence="2">The sequence shown here is derived from an EMBL/GenBank/DDBJ whole genome shotgun (WGS) entry which is preliminary data.</text>
</comment>
<gene>
    <name evidence="2" type="ORF">E0H73_40970</name>
</gene>
<dbReference type="OrthoDB" id="3189808at2"/>
<dbReference type="SUPFAM" id="SSF53067">
    <property type="entry name" value="Actin-like ATPase domain"/>
    <property type="match status" value="1"/>
</dbReference>
<dbReference type="InterPro" id="IPR000600">
    <property type="entry name" value="ROK"/>
</dbReference>
<proteinExistence type="inferred from homology"/>
<dbReference type="Proteomes" id="UP000291144">
    <property type="component" value="Unassembled WGS sequence"/>
</dbReference>
<accession>A0A4R0JVF8</accession>
<sequence>MRTGLGAGFVLEGAPFHPSRYGVTELGHLRAVEKGRTCACGATGCLETVLSEEYLREPSALGTAVTFANGLVDDPGSTQPATRDMSVSVLSFTGSSSLTRFVAFTDDGGLLENCSVDGDFTGTVSADAVRCAGSGHAIRGTYSDGDLRLGTGTDMDIDDDVPDGVVGCTGTGNNTVIINGGPVQSC</sequence>
<dbReference type="AlphaFoldDB" id="A0A4R0JVF8"/>
<evidence type="ECO:0000256" key="1">
    <source>
        <dbReference type="ARBA" id="ARBA00006479"/>
    </source>
</evidence>
<evidence type="ECO:0000313" key="2">
    <source>
        <dbReference type="EMBL" id="TCC51493.1"/>
    </source>
</evidence>
<dbReference type="EMBL" id="SJKB01000023">
    <property type="protein sequence ID" value="TCC51493.1"/>
    <property type="molecule type" value="Genomic_DNA"/>
</dbReference>
<dbReference type="Gene3D" id="3.30.420.40">
    <property type="match status" value="1"/>
</dbReference>
<dbReference type="Pfam" id="PF00480">
    <property type="entry name" value="ROK"/>
    <property type="match status" value="1"/>
</dbReference>
<reference evidence="2 3" key="1">
    <citation type="submission" date="2019-02" db="EMBL/GenBank/DDBJ databases">
        <title>Kribbella capetownensis sp. nov. and Kribbella speibonae sp. nov., isolated from soil.</title>
        <authorList>
            <person name="Curtis S.M."/>
            <person name="Norton I."/>
            <person name="Everest G.J."/>
            <person name="Meyers P.R."/>
        </authorList>
    </citation>
    <scope>NUCLEOTIDE SEQUENCE [LARGE SCALE GENOMIC DNA]</scope>
    <source>
        <strain evidence="2 3">NRRL B-24813</strain>
    </source>
</reference>
<organism evidence="2 3">
    <name type="scientific">Kribbella pittospori</name>
    <dbReference type="NCBI Taxonomy" id="722689"/>
    <lineage>
        <taxon>Bacteria</taxon>
        <taxon>Bacillati</taxon>
        <taxon>Actinomycetota</taxon>
        <taxon>Actinomycetes</taxon>
        <taxon>Propionibacteriales</taxon>
        <taxon>Kribbellaceae</taxon>
        <taxon>Kribbella</taxon>
    </lineage>
</organism>
<protein>
    <submittedName>
        <fullName evidence="2">ROK family protein</fullName>
    </submittedName>
</protein>
<name>A0A4R0JVF8_9ACTN</name>
<evidence type="ECO:0000313" key="3">
    <source>
        <dbReference type="Proteomes" id="UP000291144"/>
    </source>
</evidence>
<keyword evidence="3" id="KW-1185">Reference proteome</keyword>